<protein>
    <submittedName>
        <fullName evidence="3">Uncharacterized protein</fullName>
    </submittedName>
</protein>
<sequence>MIAKTITTAAASLALVATPALAQEAAADRAPAQVDNAELLGNDDDDGGSAAGLLLGLGAIAAIIAAVIIAFDDDDEDLPVSP</sequence>
<keyword evidence="2" id="KW-0732">Signal</keyword>
<keyword evidence="1" id="KW-0472">Membrane</keyword>
<accession>A0A419RTD3</accession>
<feature type="transmembrane region" description="Helical" evidence="1">
    <location>
        <begin position="50"/>
        <end position="71"/>
    </location>
</feature>
<dbReference type="RefSeq" id="WP_120048047.1">
    <property type="nucleotide sequence ID" value="NZ_RAHX01000001.1"/>
</dbReference>
<gene>
    <name evidence="3" type="ORF">D6201_06365</name>
</gene>
<proteinExistence type="predicted"/>
<evidence type="ECO:0000313" key="3">
    <source>
        <dbReference type="EMBL" id="RJY09036.1"/>
    </source>
</evidence>
<dbReference type="Proteomes" id="UP000285232">
    <property type="component" value="Unassembled WGS sequence"/>
</dbReference>
<name>A0A419RTD3_9SPHN</name>
<evidence type="ECO:0000313" key="4">
    <source>
        <dbReference type="Proteomes" id="UP000285232"/>
    </source>
</evidence>
<feature type="chain" id="PRO_5019365360" evidence="2">
    <location>
        <begin position="23"/>
        <end position="82"/>
    </location>
</feature>
<comment type="caution">
    <text evidence="3">The sequence shown here is derived from an EMBL/GenBank/DDBJ whole genome shotgun (WGS) entry which is preliminary data.</text>
</comment>
<reference evidence="3 4" key="1">
    <citation type="journal article" date="2017" name="Int. J. Syst. Evol. Microbiol.">
        <title>Erythrobacter aquimixticola sp. nov., isolated from the junction between the ocean and a freshwater spring.</title>
        <authorList>
            <person name="Park S."/>
            <person name="Jung Y.T."/>
            <person name="Choi S.J."/>
            <person name="Yoon J.H."/>
        </authorList>
    </citation>
    <scope>NUCLEOTIDE SEQUENCE [LARGE SCALE GENOMIC DNA]</scope>
    <source>
        <strain evidence="3 4">JSSK-14</strain>
    </source>
</reference>
<feature type="signal peptide" evidence="2">
    <location>
        <begin position="1"/>
        <end position="22"/>
    </location>
</feature>
<keyword evidence="1" id="KW-0812">Transmembrane</keyword>
<keyword evidence="1" id="KW-1133">Transmembrane helix</keyword>
<keyword evidence="4" id="KW-1185">Reference proteome</keyword>
<evidence type="ECO:0000256" key="2">
    <source>
        <dbReference type="SAM" id="SignalP"/>
    </source>
</evidence>
<dbReference type="AlphaFoldDB" id="A0A419RTD3"/>
<dbReference type="EMBL" id="RAHX01000001">
    <property type="protein sequence ID" value="RJY09036.1"/>
    <property type="molecule type" value="Genomic_DNA"/>
</dbReference>
<organism evidence="3 4">
    <name type="scientific">Aurantiacibacter aquimixticola</name>
    <dbReference type="NCBI Taxonomy" id="1958945"/>
    <lineage>
        <taxon>Bacteria</taxon>
        <taxon>Pseudomonadati</taxon>
        <taxon>Pseudomonadota</taxon>
        <taxon>Alphaproteobacteria</taxon>
        <taxon>Sphingomonadales</taxon>
        <taxon>Erythrobacteraceae</taxon>
        <taxon>Aurantiacibacter</taxon>
    </lineage>
</organism>
<evidence type="ECO:0000256" key="1">
    <source>
        <dbReference type="SAM" id="Phobius"/>
    </source>
</evidence>